<dbReference type="Pfam" id="PF01535">
    <property type="entry name" value="PPR"/>
    <property type="match status" value="1"/>
</dbReference>
<dbReference type="InterPro" id="IPR043160">
    <property type="entry name" value="Dynein_C_barrel"/>
</dbReference>
<dbReference type="NCBIfam" id="TIGR00756">
    <property type="entry name" value="PPR"/>
    <property type="match status" value="1"/>
</dbReference>
<dbReference type="InterPro" id="IPR041228">
    <property type="entry name" value="Dynein_C"/>
</dbReference>
<dbReference type="FunFam" id="3.10.490.20:FF:000009">
    <property type="entry name" value="Dynein heavy chain 4"/>
    <property type="match status" value="1"/>
</dbReference>
<feature type="domain" description="MIF4G" evidence="2">
    <location>
        <begin position="599"/>
        <end position="832"/>
    </location>
</feature>
<protein>
    <submittedName>
        <fullName evidence="3">ODA4 protein</fullName>
    </submittedName>
</protein>
<dbReference type="Proteomes" id="UP000601435">
    <property type="component" value="Unassembled WGS sequence"/>
</dbReference>
<feature type="repeat" description="PPR" evidence="1">
    <location>
        <begin position="400"/>
        <end position="434"/>
    </location>
</feature>
<dbReference type="PANTHER" id="PTHR22878">
    <property type="entry name" value="DYNEIN HEAVY CHAIN 6, AXONEMAL-LIKE-RELATED"/>
    <property type="match status" value="1"/>
</dbReference>
<dbReference type="PROSITE" id="PS51375">
    <property type="entry name" value="PPR"/>
    <property type="match status" value="4"/>
</dbReference>
<dbReference type="Pfam" id="PF02854">
    <property type="entry name" value="MIF4G"/>
    <property type="match status" value="1"/>
</dbReference>
<dbReference type="EMBL" id="CAJNJA010009609">
    <property type="protein sequence ID" value="CAE7248541.1"/>
    <property type="molecule type" value="Genomic_DNA"/>
</dbReference>
<dbReference type="InterPro" id="IPR003890">
    <property type="entry name" value="MIF4G-like_typ-3"/>
</dbReference>
<comment type="caution">
    <text evidence="3">The sequence shown here is derived from an EMBL/GenBank/DDBJ whole genome shotgun (WGS) entry which is preliminary data.</text>
</comment>
<dbReference type="GO" id="GO:0051959">
    <property type="term" value="F:dynein light intermediate chain binding"/>
    <property type="evidence" value="ECO:0007669"/>
    <property type="project" value="InterPro"/>
</dbReference>
<dbReference type="InterPro" id="IPR026983">
    <property type="entry name" value="DHC"/>
</dbReference>
<sequence length="837" mass="93451">LPMWWIKLGFASTRPLKSWRVNLQQERYAQLDDWINDPLNIPKVVDISKLFNPQSYLTAIKQITCQNVGLELDKLQVFTDVTKKEPKQIEAPCKDGAYVSGMYLEGARWDMTSNSLEDSKPKEMFTGMPVITCKAGMASDKVDKNIYVCPTYCVPTRRPYFVFAAQLRTKAPSDKWVLAGVAMILDIGLLHGSTERPAAEKPTIKAQCLHSYAVPSLEAYRIDAYAKHGDLAAAERLLQQMNAAGGIPKPIVFLRPSLLPVSISLALMLHSLYRPQHVARGVVYGSVLPRSGGGFQGDPKLRGLPERHERSHWFDEEGAGVEEVAILRHQKGERRRPAAFQSSLKAVIGASKWLSEMQRRGLDADVVTYTAIIHACAKKGKVEEATQWMEHMQSSGLQADCVAWAALINAYAKRSDADGALALLRDLAAQASKPNVVAYSAVLKAFARTAQADRVGSLLQEMQGLAVTPNLITWTSAIEACAKSQPRRREEAEDLLRQAIRSGLKPDAKLIRTMMRAVGAPRCMSLCRELGATEAAMDVFASSLQSGLPDGSKFTLQAVSARKKRADESREMLGSLRAERWLEVYPASKEVGVGRVDFAGVRRSKLNKLCWENVRLTTDGLVRVEVQSADRLQQIVTLLIRKVLAEPYFSDLYAELVSGLWNKYQVFPAEGDMKPHSFARIFLNTVQAEFEDLLAKLESGQTGRSAHTAELKLGIETRRTSEMLRALMMFMGHLFLKQLLAVRVLDHVVEELIGLDDAARPWPEEYRIECVCELFRIVGCKLDETSRGMETFSTLARRLREINTKYQCLAKPVCSKRIDFIIDSLLRLREKPDSLAV</sequence>
<evidence type="ECO:0000259" key="2">
    <source>
        <dbReference type="SMART" id="SM00543"/>
    </source>
</evidence>
<dbReference type="InterPro" id="IPR016024">
    <property type="entry name" value="ARM-type_fold"/>
</dbReference>
<keyword evidence="4" id="KW-1185">Reference proteome</keyword>
<dbReference type="GO" id="GO:0003723">
    <property type="term" value="F:RNA binding"/>
    <property type="evidence" value="ECO:0007669"/>
    <property type="project" value="InterPro"/>
</dbReference>
<feature type="repeat" description="PPR" evidence="1">
    <location>
        <begin position="365"/>
        <end position="399"/>
    </location>
</feature>
<dbReference type="PANTHER" id="PTHR22878:SF69">
    <property type="entry name" value="DYNEIN HEAVY CHAIN"/>
    <property type="match status" value="1"/>
</dbReference>
<dbReference type="InterPro" id="IPR002885">
    <property type="entry name" value="PPR_rpt"/>
</dbReference>
<dbReference type="InterPro" id="IPR011990">
    <property type="entry name" value="TPR-like_helical_dom_sf"/>
</dbReference>
<proteinExistence type="predicted"/>
<dbReference type="OrthoDB" id="419816at2759"/>
<reference evidence="3" key="1">
    <citation type="submission" date="2021-02" db="EMBL/GenBank/DDBJ databases">
        <authorList>
            <person name="Dougan E. K."/>
            <person name="Rhodes N."/>
            <person name="Thang M."/>
            <person name="Chan C."/>
        </authorList>
    </citation>
    <scope>NUCLEOTIDE SEQUENCE</scope>
</reference>
<evidence type="ECO:0000313" key="3">
    <source>
        <dbReference type="EMBL" id="CAE7248541.1"/>
    </source>
</evidence>
<dbReference type="Gene3D" id="3.10.490.20">
    <property type="match status" value="1"/>
</dbReference>
<dbReference type="GO" id="GO:0030286">
    <property type="term" value="C:dynein complex"/>
    <property type="evidence" value="ECO:0007669"/>
    <property type="project" value="InterPro"/>
</dbReference>
<evidence type="ECO:0000256" key="1">
    <source>
        <dbReference type="PROSITE-ProRule" id="PRU00708"/>
    </source>
</evidence>
<organism evidence="3 4">
    <name type="scientific">Symbiodinium necroappetens</name>
    <dbReference type="NCBI Taxonomy" id="1628268"/>
    <lineage>
        <taxon>Eukaryota</taxon>
        <taxon>Sar</taxon>
        <taxon>Alveolata</taxon>
        <taxon>Dinophyceae</taxon>
        <taxon>Suessiales</taxon>
        <taxon>Symbiodiniaceae</taxon>
        <taxon>Symbiodinium</taxon>
    </lineage>
</organism>
<dbReference type="SMART" id="SM00543">
    <property type="entry name" value="MIF4G"/>
    <property type="match status" value="1"/>
</dbReference>
<dbReference type="Gene3D" id="1.25.40.180">
    <property type="match status" value="1"/>
</dbReference>
<dbReference type="Pfam" id="PF18199">
    <property type="entry name" value="Dynein_C"/>
    <property type="match status" value="1"/>
</dbReference>
<dbReference type="Pfam" id="PF13812">
    <property type="entry name" value="PPR_3"/>
    <property type="match status" value="1"/>
</dbReference>
<feature type="repeat" description="PPR" evidence="1">
    <location>
        <begin position="435"/>
        <end position="469"/>
    </location>
</feature>
<dbReference type="SUPFAM" id="SSF48371">
    <property type="entry name" value="ARM repeat"/>
    <property type="match status" value="1"/>
</dbReference>
<dbReference type="GO" id="GO:0007018">
    <property type="term" value="P:microtubule-based movement"/>
    <property type="evidence" value="ECO:0007669"/>
    <property type="project" value="InterPro"/>
</dbReference>
<dbReference type="Pfam" id="PF13041">
    <property type="entry name" value="PPR_2"/>
    <property type="match status" value="1"/>
</dbReference>
<accession>A0A812LJ88</accession>
<name>A0A812LJ88_9DINO</name>
<dbReference type="AlphaFoldDB" id="A0A812LJ88"/>
<feature type="repeat" description="PPR" evidence="1">
    <location>
        <begin position="470"/>
        <end position="506"/>
    </location>
</feature>
<gene>
    <name evidence="3" type="primary">ODA4</name>
    <name evidence="3" type="ORF">SNEC2469_LOCUS4993</name>
</gene>
<dbReference type="Gene3D" id="1.25.40.10">
    <property type="entry name" value="Tetratricopeptide repeat domain"/>
    <property type="match status" value="2"/>
</dbReference>
<dbReference type="GO" id="GO:0045505">
    <property type="term" value="F:dynein intermediate chain binding"/>
    <property type="evidence" value="ECO:0007669"/>
    <property type="project" value="InterPro"/>
</dbReference>
<evidence type="ECO:0000313" key="4">
    <source>
        <dbReference type="Proteomes" id="UP000601435"/>
    </source>
</evidence>
<feature type="non-terminal residue" evidence="3">
    <location>
        <position position="1"/>
    </location>
</feature>